<comment type="caution">
    <text evidence="2">The sequence shown here is derived from an EMBL/GenBank/DDBJ whole genome shotgun (WGS) entry which is preliminary data.</text>
</comment>
<dbReference type="AlphaFoldDB" id="A0A8S0UCU5"/>
<reference evidence="2 3" key="1">
    <citation type="submission" date="2019-12" db="EMBL/GenBank/DDBJ databases">
        <authorList>
            <person name="Alioto T."/>
            <person name="Alioto T."/>
            <person name="Gomez Garrido J."/>
        </authorList>
    </citation>
    <scope>NUCLEOTIDE SEQUENCE [LARGE SCALE GENOMIC DNA]</scope>
</reference>
<evidence type="ECO:0000256" key="1">
    <source>
        <dbReference type="SAM" id="Phobius"/>
    </source>
</evidence>
<evidence type="ECO:0000313" key="2">
    <source>
        <dbReference type="EMBL" id="CAA3016483.1"/>
    </source>
</evidence>
<gene>
    <name evidence="2" type="ORF">OLEA9_A102541</name>
</gene>
<dbReference type="Proteomes" id="UP000594638">
    <property type="component" value="Unassembled WGS sequence"/>
</dbReference>
<protein>
    <submittedName>
        <fullName evidence="2">Uncharacterized protein</fullName>
    </submittedName>
</protein>
<keyword evidence="3" id="KW-1185">Reference proteome</keyword>
<accession>A0A8S0UCU5</accession>
<feature type="non-terminal residue" evidence="2">
    <location>
        <position position="1"/>
    </location>
</feature>
<name>A0A8S0UCU5_OLEEU</name>
<feature type="non-terminal residue" evidence="2">
    <location>
        <position position="81"/>
    </location>
</feature>
<evidence type="ECO:0000313" key="3">
    <source>
        <dbReference type="Proteomes" id="UP000594638"/>
    </source>
</evidence>
<dbReference type="EMBL" id="CACTIH010007621">
    <property type="protein sequence ID" value="CAA3016483.1"/>
    <property type="molecule type" value="Genomic_DNA"/>
</dbReference>
<keyword evidence="1" id="KW-0472">Membrane</keyword>
<keyword evidence="1" id="KW-0812">Transmembrane</keyword>
<organism evidence="2 3">
    <name type="scientific">Olea europaea subsp. europaea</name>
    <dbReference type="NCBI Taxonomy" id="158383"/>
    <lineage>
        <taxon>Eukaryota</taxon>
        <taxon>Viridiplantae</taxon>
        <taxon>Streptophyta</taxon>
        <taxon>Embryophyta</taxon>
        <taxon>Tracheophyta</taxon>
        <taxon>Spermatophyta</taxon>
        <taxon>Magnoliopsida</taxon>
        <taxon>eudicotyledons</taxon>
        <taxon>Gunneridae</taxon>
        <taxon>Pentapetalae</taxon>
        <taxon>asterids</taxon>
        <taxon>lamiids</taxon>
        <taxon>Lamiales</taxon>
        <taxon>Oleaceae</taxon>
        <taxon>Oleeae</taxon>
        <taxon>Olea</taxon>
    </lineage>
</organism>
<keyword evidence="1" id="KW-1133">Transmembrane helix</keyword>
<dbReference type="OrthoDB" id="722566at2759"/>
<sequence length="81" mass="8965">ITVVAIKISLTTIMIVSLKAMSALIGSFFILRVTLSPIWVQAGSVRSVTTSNFLITPRRCPRLKHLVMPAWNKIKNIGICK</sequence>
<feature type="transmembrane region" description="Helical" evidence="1">
    <location>
        <begin position="6"/>
        <end position="31"/>
    </location>
</feature>
<proteinExistence type="predicted"/>
<dbReference type="Gramene" id="OE9A102541T1">
    <property type="protein sequence ID" value="OE9A102541C1"/>
    <property type="gene ID" value="OE9A102541"/>
</dbReference>